<proteinExistence type="predicted"/>
<dbReference type="AlphaFoldDB" id="A0AAD4JLX0"/>
<organism evidence="1 2">
    <name type="scientific">Perilla frutescens var. hirtella</name>
    <name type="common">Perilla citriodora</name>
    <name type="synonym">Perilla setoyensis</name>
    <dbReference type="NCBI Taxonomy" id="608512"/>
    <lineage>
        <taxon>Eukaryota</taxon>
        <taxon>Viridiplantae</taxon>
        <taxon>Streptophyta</taxon>
        <taxon>Embryophyta</taxon>
        <taxon>Tracheophyta</taxon>
        <taxon>Spermatophyta</taxon>
        <taxon>Magnoliopsida</taxon>
        <taxon>eudicotyledons</taxon>
        <taxon>Gunneridae</taxon>
        <taxon>Pentapetalae</taxon>
        <taxon>asterids</taxon>
        <taxon>lamiids</taxon>
        <taxon>Lamiales</taxon>
        <taxon>Lamiaceae</taxon>
        <taxon>Nepetoideae</taxon>
        <taxon>Elsholtzieae</taxon>
        <taxon>Perilla</taxon>
    </lineage>
</organism>
<keyword evidence="2" id="KW-1185">Reference proteome</keyword>
<accession>A0AAD4JLX0</accession>
<dbReference type="EMBL" id="SDAM02000033">
    <property type="protein sequence ID" value="KAH6835729.1"/>
    <property type="molecule type" value="Genomic_DNA"/>
</dbReference>
<name>A0AAD4JLX0_PERFH</name>
<evidence type="ECO:0000313" key="1">
    <source>
        <dbReference type="EMBL" id="KAH6835729.1"/>
    </source>
</evidence>
<comment type="caution">
    <text evidence="1">The sequence shown here is derived from an EMBL/GenBank/DDBJ whole genome shotgun (WGS) entry which is preliminary data.</text>
</comment>
<sequence>MVMVWTQVDEAVFVSLLRLRVGFVDFSHIQGTAETLRLLAKMMSRARDRHFGSLDLVVKLKEMKELFCNFTDFISLPEINYCEETNSVLATESYFSHFTEAEECPLHKGFRLNGMAEFRAVREIVHVGGVIKLNFEALFQNASY</sequence>
<gene>
    <name evidence="1" type="ORF">C2S53_019392</name>
</gene>
<dbReference type="Proteomes" id="UP001190926">
    <property type="component" value="Unassembled WGS sequence"/>
</dbReference>
<protein>
    <submittedName>
        <fullName evidence="1">Uncharacterized protein</fullName>
    </submittedName>
</protein>
<evidence type="ECO:0000313" key="2">
    <source>
        <dbReference type="Proteomes" id="UP001190926"/>
    </source>
</evidence>
<reference evidence="1 2" key="1">
    <citation type="journal article" date="2021" name="Nat. Commun.">
        <title>Incipient diploidization of the medicinal plant Perilla within 10,000 years.</title>
        <authorList>
            <person name="Zhang Y."/>
            <person name="Shen Q."/>
            <person name="Leng L."/>
            <person name="Zhang D."/>
            <person name="Chen S."/>
            <person name="Shi Y."/>
            <person name="Ning Z."/>
            <person name="Chen S."/>
        </authorList>
    </citation>
    <scope>NUCLEOTIDE SEQUENCE [LARGE SCALE GENOMIC DNA]</scope>
    <source>
        <strain evidence="2">cv. PC099</strain>
    </source>
</reference>